<dbReference type="EMBL" id="JARBHB010000016">
    <property type="protein sequence ID" value="KAJ8866850.1"/>
    <property type="molecule type" value="Genomic_DNA"/>
</dbReference>
<feature type="compositionally biased region" description="Basic residues" evidence="1">
    <location>
        <begin position="1"/>
        <end position="12"/>
    </location>
</feature>
<comment type="caution">
    <text evidence="2">The sequence shown here is derived from an EMBL/GenBank/DDBJ whole genome shotgun (WGS) entry which is preliminary data.</text>
</comment>
<evidence type="ECO:0000313" key="3">
    <source>
        <dbReference type="Proteomes" id="UP001159363"/>
    </source>
</evidence>
<sequence>MPSRIRVHKFGKQHMGEAPRGFGQHTRKQRVFRSQSSNQKQQPEELRELEVRERKILRKILGPLKNTDNARLINKARFPEDRSEPRFKRVWTEEQRRAVGEKNEQVLGRKKEEDKPEANRARYLAVSFPNFCTRESRRAMLLVGGFSRVSPVSPAPLHSGAAPYSPRFTLIGSQDLYVKSCPNLILQSWEPCYFVCKFTDGSAVGGRKSEHDDDDDFPVSQCSVVTRANCSRACASGLPRPDVVATGRFRRSANTGRKASCGSRTAPTSTARHDKNRNRVTALMFSVRLLEFTARQFTDVTRRTPSARTQLTSCSAGPSLHPTVEWLDCSPPTNMNRSRSLVFACGGFKVVPCRNVEFLNTECSVKDEPDVATSCSAVWRASNDMLKPAACIIYRVVPEVYGQGIFAQLGLLNGALDKWAHAMSSSSRGALCTTTDRKTS</sequence>
<feature type="compositionally biased region" description="Polar residues" evidence="1">
    <location>
        <begin position="32"/>
        <end position="41"/>
    </location>
</feature>
<evidence type="ECO:0000313" key="2">
    <source>
        <dbReference type="EMBL" id="KAJ8866850.1"/>
    </source>
</evidence>
<accession>A0ABQ9G2Z7</accession>
<keyword evidence="3" id="KW-1185">Reference proteome</keyword>
<evidence type="ECO:0000256" key="1">
    <source>
        <dbReference type="SAM" id="MobiDB-lite"/>
    </source>
</evidence>
<protein>
    <submittedName>
        <fullName evidence="2">Uncharacterized protein</fullName>
    </submittedName>
</protein>
<feature type="region of interest" description="Disordered" evidence="1">
    <location>
        <begin position="1"/>
        <end position="47"/>
    </location>
</feature>
<organism evidence="2 3">
    <name type="scientific">Dryococelus australis</name>
    <dbReference type="NCBI Taxonomy" id="614101"/>
    <lineage>
        <taxon>Eukaryota</taxon>
        <taxon>Metazoa</taxon>
        <taxon>Ecdysozoa</taxon>
        <taxon>Arthropoda</taxon>
        <taxon>Hexapoda</taxon>
        <taxon>Insecta</taxon>
        <taxon>Pterygota</taxon>
        <taxon>Neoptera</taxon>
        <taxon>Polyneoptera</taxon>
        <taxon>Phasmatodea</taxon>
        <taxon>Verophasmatodea</taxon>
        <taxon>Anareolatae</taxon>
        <taxon>Phasmatidae</taxon>
        <taxon>Eurycanthinae</taxon>
        <taxon>Dryococelus</taxon>
    </lineage>
</organism>
<name>A0ABQ9G2Z7_9NEOP</name>
<reference evidence="2 3" key="1">
    <citation type="submission" date="2023-02" db="EMBL/GenBank/DDBJ databases">
        <title>LHISI_Scaffold_Assembly.</title>
        <authorList>
            <person name="Stuart O.P."/>
            <person name="Cleave R."/>
            <person name="Magrath M.J.L."/>
            <person name="Mikheyev A.S."/>
        </authorList>
    </citation>
    <scope>NUCLEOTIDE SEQUENCE [LARGE SCALE GENOMIC DNA]</scope>
    <source>
        <strain evidence="2">Daus_M_001</strain>
        <tissue evidence="2">Leg muscle</tissue>
    </source>
</reference>
<gene>
    <name evidence="2" type="ORF">PR048_032711</name>
</gene>
<proteinExistence type="predicted"/>
<dbReference type="Proteomes" id="UP001159363">
    <property type="component" value="Chromosome 15"/>
</dbReference>